<dbReference type="HAMAP" id="MF_01008">
    <property type="entry name" value="MraZ"/>
    <property type="match status" value="1"/>
</dbReference>
<dbReference type="PANTHER" id="PTHR34701">
    <property type="entry name" value="TRANSCRIPTIONAL REGULATOR MRAZ"/>
    <property type="match status" value="1"/>
</dbReference>
<gene>
    <name evidence="7" type="primary">mraZ</name>
    <name evidence="9" type="ORF">TM074_01195</name>
</gene>
<dbReference type="GO" id="GO:0003700">
    <property type="term" value="F:DNA-binding transcription factor activity"/>
    <property type="evidence" value="ECO:0007669"/>
    <property type="project" value="UniProtKB-UniRule"/>
</dbReference>
<organism evidence="9">
    <name type="scientific">Candidatus Nanosynbacter sp. TM7-074</name>
    <dbReference type="NCBI Taxonomy" id="3158573"/>
    <lineage>
        <taxon>Bacteria</taxon>
        <taxon>Candidatus Saccharimonadota</taxon>
        <taxon>Candidatus Saccharimonadia</taxon>
        <taxon>Candidatus Nanosynbacterales</taxon>
        <taxon>Candidatus Nanosynbacteraceae</taxon>
        <taxon>Candidatus Nanosynbacter</taxon>
    </lineage>
</organism>
<keyword evidence="5 7" id="KW-0238">DNA-binding</keyword>
<evidence type="ECO:0000256" key="1">
    <source>
        <dbReference type="ARBA" id="ARBA00013860"/>
    </source>
</evidence>
<dbReference type="InterPro" id="IPR003444">
    <property type="entry name" value="MraZ"/>
</dbReference>
<dbReference type="PROSITE" id="PS51740">
    <property type="entry name" value="SPOVT_ABRB"/>
    <property type="match status" value="1"/>
</dbReference>
<dbReference type="InterPro" id="IPR037914">
    <property type="entry name" value="SpoVT-AbrB_sf"/>
</dbReference>
<feature type="domain" description="SpoVT-AbrB" evidence="8">
    <location>
        <begin position="33"/>
        <end position="75"/>
    </location>
</feature>
<dbReference type="InterPro" id="IPR038619">
    <property type="entry name" value="MraZ_sf"/>
</dbReference>
<comment type="subunit">
    <text evidence="7">Forms oligomers.</text>
</comment>
<comment type="subcellular location">
    <subcellularLocation>
        <location evidence="7">Cytoplasm</location>
        <location evidence="7">Nucleoid</location>
    </subcellularLocation>
</comment>
<keyword evidence="4 7" id="KW-0805">Transcription regulation</keyword>
<dbReference type="CDD" id="cd16320">
    <property type="entry name" value="MraZ_N"/>
    <property type="match status" value="1"/>
</dbReference>
<keyword evidence="2 7" id="KW-0963">Cytoplasm</keyword>
<dbReference type="InterPro" id="IPR007159">
    <property type="entry name" value="SpoVT-AbrB_dom"/>
</dbReference>
<evidence type="ECO:0000256" key="7">
    <source>
        <dbReference type="HAMAP-Rule" id="MF_01008"/>
    </source>
</evidence>
<evidence type="ECO:0000313" key="9">
    <source>
        <dbReference type="EMBL" id="XDN89310.1"/>
    </source>
</evidence>
<name>A0AB39J7V5_9BACT</name>
<dbReference type="Pfam" id="PF02381">
    <property type="entry name" value="MraZ"/>
    <property type="match status" value="1"/>
</dbReference>
<evidence type="ECO:0000256" key="4">
    <source>
        <dbReference type="ARBA" id="ARBA00023015"/>
    </source>
</evidence>
<dbReference type="GO" id="GO:0009295">
    <property type="term" value="C:nucleoid"/>
    <property type="evidence" value="ECO:0007669"/>
    <property type="project" value="UniProtKB-SubCell"/>
</dbReference>
<evidence type="ECO:0000256" key="3">
    <source>
        <dbReference type="ARBA" id="ARBA00022737"/>
    </source>
</evidence>
<evidence type="ECO:0000256" key="5">
    <source>
        <dbReference type="ARBA" id="ARBA00023125"/>
    </source>
</evidence>
<evidence type="ECO:0000256" key="2">
    <source>
        <dbReference type="ARBA" id="ARBA00022490"/>
    </source>
</evidence>
<dbReference type="SUPFAM" id="SSF89447">
    <property type="entry name" value="AbrB/MazE/MraZ-like"/>
    <property type="match status" value="1"/>
</dbReference>
<evidence type="ECO:0000256" key="6">
    <source>
        <dbReference type="ARBA" id="ARBA00023163"/>
    </source>
</evidence>
<dbReference type="EMBL" id="CP158487">
    <property type="protein sequence ID" value="XDN89310.1"/>
    <property type="molecule type" value="Genomic_DNA"/>
</dbReference>
<dbReference type="Gene3D" id="3.40.1550.20">
    <property type="entry name" value="Transcriptional regulator MraZ domain"/>
    <property type="match status" value="1"/>
</dbReference>
<dbReference type="InterPro" id="IPR035644">
    <property type="entry name" value="MraZ_C"/>
</dbReference>
<keyword evidence="3" id="KW-0677">Repeat</keyword>
<comment type="similarity">
    <text evidence="7">Belongs to the MraZ family.</text>
</comment>
<keyword evidence="6 7" id="KW-0804">Transcription</keyword>
<dbReference type="PANTHER" id="PTHR34701:SF1">
    <property type="entry name" value="TRANSCRIPTIONAL REGULATOR MRAZ"/>
    <property type="match status" value="1"/>
</dbReference>
<dbReference type="RefSeq" id="WP_369000570.1">
    <property type="nucleotide sequence ID" value="NZ_CP158487.1"/>
</dbReference>
<evidence type="ECO:0000259" key="8">
    <source>
        <dbReference type="PROSITE" id="PS51740"/>
    </source>
</evidence>
<dbReference type="GO" id="GO:0000976">
    <property type="term" value="F:transcription cis-regulatory region binding"/>
    <property type="evidence" value="ECO:0007669"/>
    <property type="project" value="TreeGrafter"/>
</dbReference>
<dbReference type="AlphaFoldDB" id="A0AB39J7V5"/>
<protein>
    <recommendedName>
        <fullName evidence="1 7">Transcriptional regulator MraZ</fullName>
    </recommendedName>
</protein>
<dbReference type="GO" id="GO:0005737">
    <property type="term" value="C:cytoplasm"/>
    <property type="evidence" value="ECO:0007669"/>
    <property type="project" value="UniProtKB-UniRule"/>
</dbReference>
<dbReference type="CDD" id="cd16321">
    <property type="entry name" value="MraZ_C"/>
    <property type="match status" value="1"/>
</dbReference>
<dbReference type="GO" id="GO:2000143">
    <property type="term" value="P:negative regulation of DNA-templated transcription initiation"/>
    <property type="evidence" value="ECO:0007669"/>
    <property type="project" value="TreeGrafter"/>
</dbReference>
<proteinExistence type="inferred from homology"/>
<dbReference type="InterPro" id="IPR020603">
    <property type="entry name" value="MraZ_dom"/>
</dbReference>
<reference evidence="9" key="1">
    <citation type="submission" date="2024-06" db="EMBL/GenBank/DDBJ databases">
        <authorList>
            <person name="Atkinson C."/>
            <person name="McLean J."/>
            <person name="Gallagher L."/>
            <person name="Bor B."/>
            <person name="Mougous J."/>
        </authorList>
    </citation>
    <scope>NUCLEOTIDE SEQUENCE</scope>
    <source>
        <strain evidence="9">TM7-074</strain>
    </source>
</reference>
<accession>A0AB39J7V5</accession>
<dbReference type="InterPro" id="IPR035642">
    <property type="entry name" value="MraZ_N"/>
</dbReference>
<sequence>MERKLMAITNEKQTSTIKTTNLPRRKDDVQTDYFERKLDDKRRLTIPAELRAEFASGVVLTRGFGRYLHLYPQQIWDREVESALTGSILDERVADLNVKFRRGKTASALDQKQGRVTIEQHLLDYAGIDREVVAVRAGEYFRLIAAENAE</sequence>